<dbReference type="Gene3D" id="3.40.50.300">
    <property type="entry name" value="P-loop containing nucleotide triphosphate hydrolases"/>
    <property type="match status" value="3"/>
</dbReference>
<proteinExistence type="predicted"/>
<gene>
    <name evidence="4" type="ORF">X271_00599</name>
</gene>
<dbReference type="Pfam" id="PF13087">
    <property type="entry name" value="AAA_12"/>
    <property type="match status" value="1"/>
</dbReference>
<keyword evidence="4" id="KW-0378">Hydrolase</keyword>
<dbReference type="EMBL" id="CP006932">
    <property type="protein sequence ID" value="AHK22685.1"/>
    <property type="molecule type" value="Genomic_DNA"/>
</dbReference>
<dbReference type="InterPro" id="IPR041677">
    <property type="entry name" value="DNA2/NAM7_AAA_11"/>
</dbReference>
<dbReference type="PANTHER" id="PTHR10887">
    <property type="entry name" value="DNA2/NAM7 HELICASE FAMILY"/>
    <property type="match status" value="1"/>
</dbReference>
<feature type="domain" description="Restriction endonuclease type II-like" evidence="3">
    <location>
        <begin position="1251"/>
        <end position="1348"/>
    </location>
</feature>
<accession>W8GTD0</accession>
<dbReference type="HOGENOM" id="CLU_000788_4_0_14"/>
<protein>
    <submittedName>
        <fullName evidence="4">Putative DNA helicase</fullName>
    </submittedName>
</protein>
<keyword evidence="4" id="KW-0067">ATP-binding</keyword>
<feature type="domain" description="DNA2/NAM7 helicase-like C-terminal" evidence="2">
    <location>
        <begin position="1010"/>
        <end position="1195"/>
    </location>
</feature>
<dbReference type="eggNOG" id="COG1112">
    <property type="taxonomic scope" value="Bacteria"/>
</dbReference>
<dbReference type="STRING" id="1427984.X271_00599"/>
<evidence type="ECO:0000313" key="5">
    <source>
        <dbReference type="Proteomes" id="UP000019450"/>
    </source>
</evidence>
<evidence type="ECO:0000259" key="1">
    <source>
        <dbReference type="Pfam" id="PF13086"/>
    </source>
</evidence>
<evidence type="ECO:0000259" key="2">
    <source>
        <dbReference type="Pfam" id="PF13087"/>
    </source>
</evidence>
<feature type="domain" description="DNA2/NAM7 helicase helicase" evidence="1">
    <location>
        <begin position="932"/>
        <end position="976"/>
    </location>
</feature>
<evidence type="ECO:0000313" key="4">
    <source>
        <dbReference type="EMBL" id="AHK22685.1"/>
    </source>
</evidence>
<dbReference type="Proteomes" id="UP000019450">
    <property type="component" value="Chromosome"/>
</dbReference>
<dbReference type="SUPFAM" id="SSF52540">
    <property type="entry name" value="P-loop containing nucleoside triphosphate hydrolases"/>
    <property type="match status" value="2"/>
</dbReference>
<sequence length="1353" mass="163376">MKNVEKVNIKRFPITKKFEFELQNFQKKLTNLSKRNRNIWTSKSTNYNFSIYNIEQEQLEKINYFLNNDIKDLKLNLKLTNLENATFSIKNFNFYYLKNNKKIYLKKQNKNSNFKKSIDEKNFLQFNNLEKENQKIKNEIGYATFYFVPYYFLKNFNNGNKIIPVRSPIFLIPIFLKFDHSNHKVIMNFDNTRDILTNNFIIENFLKIDDYYYNLEKSFLENIKLLFKNFKKDKKLIDKYFLNYHDEVIEFKNYEKIIKFNFNFSIEKTYTIGFFDKYDNAIKRDLNLILESGYSTEQLKKYSTTTNIKKDDNKNLDFFDNNQYSQKNNYNRDEKKIFYVDNLNDQQFLALKKINDKDIDNLVIWGPPGTGKSQTILSIIYDAILKNKRVAIVSEKRAALDVIYKRLKKLNRFAFYLTDINNKSEFYEQINHSYETSKEILEQEEVNFIDNKSLLDEINKLDILSQKIINILEEMDLIDFHKNIPSIENKKILEIMEEHYGKFKNFDNFLKLKIDNEKINSFILKEGSKKNNFSIFLDEIKFLLKNHSALKINKIIELREKITRKYGSSFVIKNNAEVSDYFNSLIDIKKEELILEEKNLKLIWNDLWKNINDSRYDEILKYFENDKLNSFVASHSLDLFEKLFTYSHDLIYFSKIHPILKKYFFSLLKNDFKEKLFSKYLLENDNFKLEYKNLKSDFDLAKKEFLINKIKYDRKYGNQKKELQVEQSIAKMIIILKKSFNEIKDYDLLKNKIILKYNNLFNKNLEEQKNLITKYKNLEANLNLSFKEFQIIKNFTDGQFYFLKEFLDFTKKNKIKYDKLLEIIEFKIFRERINKFDFLFKIEEQVFKWKDNYKDFLNLRKDKIDKFSKIAKYYLAMNFWINFRKTSDQFKRIIFNVKKKWGVKVFLQNEAQDFKNLYKIWLLNPETISSIFTLEDQFDLVIFDEASQMFIERSLPSIERSKKVVILGDEKQLSPTNFFISRNTTEELEKYEDDNLIDNKLSLLTYAKAKFPHIMLEHHYRSDYKELIEYSNKIFYNSNLTFITKNNKNIDYQPIEYYQINDPLYKNSLNKKESDKIIEILISIKNAEKFKDKSIGIITMNSRQEKYILEQIASIGFSDLEFANWINSRDVNLFVKNIENVQGDERDIIIFSTLYGKNEEGKVLFNFGPINQEGGINRINVAITRSRLKMYVVTSLKQIDFENFFIRNNLHKHNLESGIYILYRFLKYCMELNNNLSLNERFKLKEFKSNFEKDFYFELKKITNKYNLNVANQDDNYGYNIDFLIYDQDNNVSLLIETDEIIKNSYKSVRKRDISKQDFLNERGYKFYRVWINNWFNNQKQELKNIENLIKNN</sequence>
<reference evidence="4 5" key="1">
    <citation type="journal article" date="2014" name="Genome Biol. Evol.">
        <title>Phylogenomics of "Candidatus Hepatoplasma crinochetorum," a Lineage of Mollicutes Associated with Noninsect Arthropods.</title>
        <authorList>
            <person name="Leclercq S."/>
            <person name="Dittmer J."/>
            <person name="Bouchon D."/>
            <person name="Cordaux R."/>
        </authorList>
    </citation>
    <scope>NUCLEOTIDE SEQUENCE [LARGE SCALE GENOMIC DNA]</scope>
    <source>
        <strain evidence="4 5">Av</strain>
    </source>
</reference>
<dbReference type="Pfam" id="PF18741">
    <property type="entry name" value="MTES_1575"/>
    <property type="match status" value="1"/>
</dbReference>
<dbReference type="GO" id="GO:0004386">
    <property type="term" value="F:helicase activity"/>
    <property type="evidence" value="ECO:0007669"/>
    <property type="project" value="UniProtKB-KW"/>
</dbReference>
<keyword evidence="5" id="KW-1185">Reference proteome</keyword>
<dbReference type="RefSeq" id="WP_025208971.1">
    <property type="nucleotide sequence ID" value="NZ_CP006932.1"/>
</dbReference>
<keyword evidence="4" id="KW-0347">Helicase</keyword>
<dbReference type="InterPro" id="IPR049468">
    <property type="entry name" value="Restrct_endonuc-II-like_dom"/>
</dbReference>
<dbReference type="InterPro" id="IPR027417">
    <property type="entry name" value="P-loop_NTPase"/>
</dbReference>
<dbReference type="CDD" id="cd18808">
    <property type="entry name" value="SF1_C_Upf1"/>
    <property type="match status" value="1"/>
</dbReference>
<dbReference type="OrthoDB" id="9757917at2"/>
<keyword evidence="4" id="KW-0547">Nucleotide-binding</keyword>
<name>W8GTD0_9MOLU</name>
<dbReference type="InterPro" id="IPR045055">
    <property type="entry name" value="DNA2/NAM7-like"/>
</dbReference>
<dbReference type="InterPro" id="IPR047187">
    <property type="entry name" value="SF1_C_Upf1"/>
</dbReference>
<evidence type="ECO:0000259" key="3">
    <source>
        <dbReference type="Pfam" id="PF18741"/>
    </source>
</evidence>
<feature type="domain" description="DNA2/NAM7 helicase helicase" evidence="1">
    <location>
        <begin position="342"/>
        <end position="424"/>
    </location>
</feature>
<organism evidence="4 5">
    <name type="scientific">Candidatus Hepatoplasma crinochetorum Av</name>
    <dbReference type="NCBI Taxonomy" id="1427984"/>
    <lineage>
        <taxon>Bacteria</taxon>
        <taxon>Bacillati</taxon>
        <taxon>Mycoplasmatota</taxon>
        <taxon>Mollicutes</taxon>
        <taxon>Candidatus Hepatoplasmataceae</taxon>
        <taxon>Candidatus Hepatoplasma</taxon>
    </lineage>
</organism>
<dbReference type="InterPro" id="IPR041679">
    <property type="entry name" value="DNA2/NAM7-like_C"/>
</dbReference>
<dbReference type="KEGG" id="hcr:X271_00599"/>
<dbReference type="Pfam" id="PF13086">
    <property type="entry name" value="AAA_11"/>
    <property type="match status" value="2"/>
</dbReference>